<proteinExistence type="predicted"/>
<protein>
    <submittedName>
        <fullName evidence="1">Uncharacterized protein</fullName>
    </submittedName>
</protein>
<dbReference type="SUPFAM" id="SSF52540">
    <property type="entry name" value="P-loop containing nucleoside triphosphate hydrolases"/>
    <property type="match status" value="1"/>
</dbReference>
<accession>A0ABX2TG53</accession>
<dbReference type="RefSeq" id="WP_180283941.1">
    <property type="nucleotide sequence ID" value="NZ_JABFDB010000016.1"/>
</dbReference>
<keyword evidence="2" id="KW-1185">Reference proteome</keyword>
<organism evidence="1 2">
    <name type="scientific">Azospirillum oleiclasticum</name>
    <dbReference type="NCBI Taxonomy" id="2735135"/>
    <lineage>
        <taxon>Bacteria</taxon>
        <taxon>Pseudomonadati</taxon>
        <taxon>Pseudomonadota</taxon>
        <taxon>Alphaproteobacteria</taxon>
        <taxon>Rhodospirillales</taxon>
        <taxon>Azospirillaceae</taxon>
        <taxon>Azospirillum</taxon>
    </lineage>
</organism>
<dbReference type="InterPro" id="IPR027417">
    <property type="entry name" value="P-loop_NTPase"/>
</dbReference>
<gene>
    <name evidence="1" type="ORF">HND93_20805</name>
</gene>
<reference evidence="1 2" key="1">
    <citation type="submission" date="2020-05" db="EMBL/GenBank/DDBJ databases">
        <title>Azospirillum oleiclasticum sp. nov, a nitrogen-fixing and heavy crude oil-emulsifying bacterium isolated from the crude oil of Yumen Oilfield.</title>
        <authorList>
            <person name="Wu D."/>
            <person name="Cai M."/>
            <person name="Zhang X."/>
        </authorList>
    </citation>
    <scope>NUCLEOTIDE SEQUENCE [LARGE SCALE GENOMIC DNA]</scope>
    <source>
        <strain evidence="1 2">ROY-1-1-2</strain>
    </source>
</reference>
<sequence>MSWICTANSIEPLPGPLRSRLRVLRVPQPNASHAEPLIASILDDLAAARGLDRRWHRLDGEEMAALREALAQHRSLRILCRQVERVVEMREAPHA</sequence>
<evidence type="ECO:0000313" key="1">
    <source>
        <dbReference type="EMBL" id="NYZ22162.1"/>
    </source>
</evidence>
<evidence type="ECO:0000313" key="2">
    <source>
        <dbReference type="Proteomes" id="UP000584642"/>
    </source>
</evidence>
<dbReference type="Proteomes" id="UP000584642">
    <property type="component" value="Unassembled WGS sequence"/>
</dbReference>
<comment type="caution">
    <text evidence="1">The sequence shown here is derived from an EMBL/GenBank/DDBJ whole genome shotgun (WGS) entry which is preliminary data.</text>
</comment>
<name>A0ABX2TG53_9PROT</name>
<dbReference type="EMBL" id="JABFDB010000016">
    <property type="protein sequence ID" value="NYZ22162.1"/>
    <property type="molecule type" value="Genomic_DNA"/>
</dbReference>